<dbReference type="AlphaFoldDB" id="A0A1X6PL66"/>
<sequence>MAPKVRSTKAAAALLAALTAALAAAAAASAFKVPPGSQCKCVQAATAGRCVTVVRADGAGGHTCTRAADGAGCTPPWECVTAGATHVCVAAKVVTSWRCVGGSAAAGGGVCACTEEADGGVSLHPVSKVGGGGARSGGGGAKPPPTTPTLTPTPTPTPWTPASGAVPEPQAEACLAAGVKVAVNGKPWACAKSMNIGRRTAAQAYAFKDYKQNGWSTPDDWVNLAVLRDAASRLYLCVTLGSARRTDVSTWRAAKSTLRSATRNAFYVQDDRAASGQYDSYGVKAAGAGSRLTTQHTWADYKTDGYCVDVGAGLDATFYDLSLLKGVALANVNAAAMTPYGKVASWKGKALKRERSTAGLAYDKQLRVLPAKAQAAAWKEARKYGQPPKAAMQVTLTPSCSC</sequence>
<gene>
    <name evidence="3" type="ORF">BU14_0014s0101</name>
</gene>
<feature type="signal peptide" evidence="2">
    <location>
        <begin position="1"/>
        <end position="30"/>
    </location>
</feature>
<keyword evidence="4" id="KW-1185">Reference proteome</keyword>
<dbReference type="Proteomes" id="UP000218209">
    <property type="component" value="Unassembled WGS sequence"/>
</dbReference>
<dbReference type="EMBL" id="KV918761">
    <property type="protein sequence ID" value="OSX81552.1"/>
    <property type="molecule type" value="Genomic_DNA"/>
</dbReference>
<evidence type="ECO:0000256" key="1">
    <source>
        <dbReference type="SAM" id="MobiDB-lite"/>
    </source>
</evidence>
<keyword evidence="2" id="KW-0732">Signal</keyword>
<feature type="compositionally biased region" description="Gly residues" evidence="1">
    <location>
        <begin position="129"/>
        <end position="141"/>
    </location>
</feature>
<feature type="compositionally biased region" description="Pro residues" evidence="1">
    <location>
        <begin position="142"/>
        <end position="159"/>
    </location>
</feature>
<evidence type="ECO:0000256" key="2">
    <source>
        <dbReference type="SAM" id="SignalP"/>
    </source>
</evidence>
<evidence type="ECO:0000313" key="3">
    <source>
        <dbReference type="EMBL" id="OSX81552.1"/>
    </source>
</evidence>
<protein>
    <submittedName>
        <fullName evidence="3">Uncharacterized protein</fullName>
    </submittedName>
</protein>
<feature type="chain" id="PRO_5012304464" evidence="2">
    <location>
        <begin position="31"/>
        <end position="402"/>
    </location>
</feature>
<reference evidence="3 4" key="1">
    <citation type="submission" date="2017-03" db="EMBL/GenBank/DDBJ databases">
        <title>WGS assembly of Porphyra umbilicalis.</title>
        <authorList>
            <person name="Brawley S.H."/>
            <person name="Blouin N.A."/>
            <person name="Ficko-Blean E."/>
            <person name="Wheeler G.L."/>
            <person name="Lohr M."/>
            <person name="Goodson H.V."/>
            <person name="Jenkins J.W."/>
            <person name="Blaby-Haas C.E."/>
            <person name="Helliwell K.E."/>
            <person name="Chan C."/>
            <person name="Marriage T."/>
            <person name="Bhattacharya D."/>
            <person name="Klein A.S."/>
            <person name="Badis Y."/>
            <person name="Brodie J."/>
            <person name="Cao Y."/>
            <person name="Collen J."/>
            <person name="Dittami S.M."/>
            <person name="Gachon C.M."/>
            <person name="Green B.R."/>
            <person name="Karpowicz S."/>
            <person name="Kim J.W."/>
            <person name="Kudahl U."/>
            <person name="Lin S."/>
            <person name="Michel G."/>
            <person name="Mittag M."/>
            <person name="Olson B.J."/>
            <person name="Pangilinan J."/>
            <person name="Peng Y."/>
            <person name="Qiu H."/>
            <person name="Shu S."/>
            <person name="Singer J.T."/>
            <person name="Smith A.G."/>
            <person name="Sprecher B.N."/>
            <person name="Wagner V."/>
            <person name="Wang W."/>
            <person name="Wang Z.-Y."/>
            <person name="Yan J."/>
            <person name="Yarish C."/>
            <person name="Zoeuner-Riek S."/>
            <person name="Zhuang Y."/>
            <person name="Zou Y."/>
            <person name="Lindquist E.A."/>
            <person name="Grimwood J."/>
            <person name="Barry K."/>
            <person name="Rokhsar D.S."/>
            <person name="Schmutz J."/>
            <person name="Stiller J.W."/>
            <person name="Grossman A.R."/>
            <person name="Prochnik S.E."/>
        </authorList>
    </citation>
    <scope>NUCLEOTIDE SEQUENCE [LARGE SCALE GENOMIC DNA]</scope>
    <source>
        <strain evidence="3">4086291</strain>
    </source>
</reference>
<proteinExistence type="predicted"/>
<organism evidence="3 4">
    <name type="scientific">Porphyra umbilicalis</name>
    <name type="common">Purple laver</name>
    <name type="synonym">Red alga</name>
    <dbReference type="NCBI Taxonomy" id="2786"/>
    <lineage>
        <taxon>Eukaryota</taxon>
        <taxon>Rhodophyta</taxon>
        <taxon>Bangiophyceae</taxon>
        <taxon>Bangiales</taxon>
        <taxon>Bangiaceae</taxon>
        <taxon>Porphyra</taxon>
    </lineage>
</organism>
<name>A0A1X6PL66_PORUM</name>
<accession>A0A1X6PL66</accession>
<evidence type="ECO:0000313" key="4">
    <source>
        <dbReference type="Proteomes" id="UP000218209"/>
    </source>
</evidence>
<feature type="region of interest" description="Disordered" evidence="1">
    <location>
        <begin position="127"/>
        <end position="166"/>
    </location>
</feature>